<evidence type="ECO:0000313" key="3">
    <source>
        <dbReference type="Proteomes" id="UP001163336"/>
    </source>
</evidence>
<evidence type="ECO:0000259" key="1">
    <source>
        <dbReference type="Pfam" id="PF13503"/>
    </source>
</evidence>
<keyword evidence="3" id="KW-1185">Reference proteome</keyword>
<dbReference type="InterPro" id="IPR025391">
    <property type="entry name" value="DUF4123"/>
</dbReference>
<gene>
    <name evidence="2" type="ORF">MasN3_20250</name>
</gene>
<protein>
    <recommendedName>
        <fullName evidence="1">DUF4123 domain-containing protein</fullName>
    </recommendedName>
</protein>
<feature type="domain" description="DUF4123" evidence="1">
    <location>
        <begin position="10"/>
        <end position="134"/>
    </location>
</feature>
<reference evidence="2" key="1">
    <citation type="submission" date="2022-11" db="EMBL/GenBank/DDBJ databases">
        <title>Isolation and characterization of PLA-degrading bacterium Massilia sp. from Antarctic soil.</title>
        <authorList>
            <person name="Sato K."/>
            <person name="Gomez-Fuentes C."/>
            <person name="Ahmad S.A."/>
            <person name="Zulkharnain A."/>
        </authorList>
    </citation>
    <scope>NUCLEOTIDE SEQUENCE</scope>
    <source>
        <strain evidence="2">N-3</strain>
    </source>
</reference>
<dbReference type="Proteomes" id="UP001163336">
    <property type="component" value="Chromosome"/>
</dbReference>
<dbReference type="RefSeq" id="WP_281913936.1">
    <property type="nucleotide sequence ID" value="NZ_AP026966.1"/>
</dbReference>
<evidence type="ECO:0000313" key="2">
    <source>
        <dbReference type="EMBL" id="BDT58531.1"/>
    </source>
</evidence>
<dbReference type="EMBL" id="AP026966">
    <property type="protein sequence ID" value="BDT58531.1"/>
    <property type="molecule type" value="Genomic_DNA"/>
</dbReference>
<name>A0ABM8C5P0_9BURK</name>
<accession>A0ABM8C5P0</accession>
<sequence length="296" mass="32058">MSQGTSNGSVYLLIDNGMLAEVSTSYTEDAPGSRPAWLAPIYPERALAVSPLLVDLEAAYEGGDLDRVMHFVNARKPALHVSIIESALDIGELAHHLGRFIFILDPQGKQFTLRYADCAVLAPLSKILTPVQWTTMRAPVARWHIHHRSGALAPLPPAAATAVAPTPLCLGQDQLLALDEASEPDHVIAKVNMMRNGEALPGNAVQQHEWAQAARRAWRAAGNAHPPILMFLTEATLLTKGAILRRHEVAEFLAMNEVSAFRSKLRELVDDLQARRSWASQGATAGGDSNAVPIVI</sequence>
<organism evidence="2 3">
    <name type="scientific">Massilia varians</name>
    <dbReference type="NCBI Taxonomy" id="457921"/>
    <lineage>
        <taxon>Bacteria</taxon>
        <taxon>Pseudomonadati</taxon>
        <taxon>Pseudomonadota</taxon>
        <taxon>Betaproteobacteria</taxon>
        <taxon>Burkholderiales</taxon>
        <taxon>Oxalobacteraceae</taxon>
        <taxon>Telluria group</taxon>
        <taxon>Massilia</taxon>
    </lineage>
</organism>
<dbReference type="Pfam" id="PF13503">
    <property type="entry name" value="DUF4123"/>
    <property type="match status" value="1"/>
</dbReference>
<proteinExistence type="predicted"/>